<evidence type="ECO:0000313" key="3">
    <source>
        <dbReference type="Proteomes" id="UP000028837"/>
    </source>
</evidence>
<proteinExistence type="predicted"/>
<dbReference type="VEuPathDB" id="ToxoDB:TGDOM2_233500B"/>
<comment type="caution">
    <text evidence="2">The sequence shown here is derived from an EMBL/GenBank/DDBJ whole genome shotgun (WGS) entry which is preliminary data.</text>
</comment>
<dbReference type="AlphaFoldDB" id="A0A086KWW7"/>
<name>A0A086KWW7_TOXGO</name>
<evidence type="ECO:0000313" key="2">
    <source>
        <dbReference type="EMBL" id="KFG48885.1"/>
    </source>
</evidence>
<sequence>ETLEERESGQTQKVLSEQLE</sequence>
<organism evidence="2 3">
    <name type="scientific">Toxoplasma gondii GAB2-2007-GAL-DOM2</name>
    <dbReference type="NCBI Taxonomy" id="1130820"/>
    <lineage>
        <taxon>Eukaryota</taxon>
        <taxon>Sar</taxon>
        <taxon>Alveolata</taxon>
        <taxon>Apicomplexa</taxon>
        <taxon>Conoidasida</taxon>
        <taxon>Coccidia</taxon>
        <taxon>Eucoccidiorida</taxon>
        <taxon>Eimeriorina</taxon>
        <taxon>Sarcocystidae</taxon>
        <taxon>Toxoplasma</taxon>
    </lineage>
</organism>
<feature type="compositionally biased region" description="Polar residues" evidence="1">
    <location>
        <begin position="9"/>
        <end position="20"/>
    </location>
</feature>
<keyword evidence="2" id="KW-0413">Isomerase</keyword>
<feature type="region of interest" description="Disordered" evidence="1">
    <location>
        <begin position="1"/>
        <end position="20"/>
    </location>
</feature>
<dbReference type="GO" id="GO:0004807">
    <property type="term" value="F:triose-phosphate isomerase activity"/>
    <property type="evidence" value="ECO:0007669"/>
    <property type="project" value="UniProtKB-EC"/>
</dbReference>
<dbReference type="EMBL" id="AHZU02000069">
    <property type="protein sequence ID" value="KFG48885.1"/>
    <property type="molecule type" value="Genomic_DNA"/>
</dbReference>
<accession>A0A086KWW7</accession>
<reference evidence="2 3" key="1">
    <citation type="submission" date="2014-02" db="EMBL/GenBank/DDBJ databases">
        <authorList>
            <person name="Sibley D."/>
            <person name="Venepally P."/>
            <person name="Karamycheva S."/>
            <person name="Hadjithomas M."/>
            <person name="Khan A."/>
            <person name="Brunk B."/>
            <person name="Roos D."/>
            <person name="Caler E."/>
            <person name="Lorenzi H."/>
        </authorList>
    </citation>
    <scope>NUCLEOTIDE SEQUENCE [LARGE SCALE GENOMIC DNA]</scope>
    <source>
        <strain evidence="2 3">GAB2-2007-GAL-DOM2</strain>
    </source>
</reference>
<evidence type="ECO:0000256" key="1">
    <source>
        <dbReference type="SAM" id="MobiDB-lite"/>
    </source>
</evidence>
<gene>
    <name evidence="2" type="ORF">TGDOM2_233500B</name>
</gene>
<feature type="non-terminal residue" evidence="2">
    <location>
        <position position="1"/>
    </location>
</feature>
<feature type="non-terminal residue" evidence="2">
    <location>
        <position position="20"/>
    </location>
</feature>
<dbReference type="Proteomes" id="UP000028837">
    <property type="component" value="Unassembled WGS sequence"/>
</dbReference>
<dbReference type="EC" id="5.3.1.1" evidence="2"/>
<protein>
    <submittedName>
        <fullName evidence="2">Triose-phosphate isomerase TPI-II</fullName>
        <ecNumber evidence="2">5.3.1.1</ecNumber>
    </submittedName>
</protein>